<comment type="caution">
    <text evidence="2">The sequence shown here is derived from an EMBL/GenBank/DDBJ whole genome shotgun (WGS) entry which is preliminary data.</text>
</comment>
<feature type="region of interest" description="Disordered" evidence="1">
    <location>
        <begin position="148"/>
        <end position="208"/>
    </location>
</feature>
<protein>
    <submittedName>
        <fullName evidence="2">Uncharacterized protein</fullName>
    </submittedName>
</protein>
<reference evidence="2 3" key="1">
    <citation type="submission" date="2022-11" db="EMBL/GenBank/DDBJ databases">
        <title>Whole genome sequence of Eschrichtius robustus ER-17-0199.</title>
        <authorList>
            <person name="Bruniche-Olsen A."/>
            <person name="Black A.N."/>
            <person name="Fields C.J."/>
            <person name="Walden K."/>
            <person name="Dewoody J.A."/>
        </authorList>
    </citation>
    <scope>NUCLEOTIDE SEQUENCE [LARGE SCALE GENOMIC DNA]</scope>
    <source>
        <strain evidence="2">ER-17-0199</strain>
        <tissue evidence="2">Blubber</tissue>
    </source>
</reference>
<evidence type="ECO:0000313" key="2">
    <source>
        <dbReference type="EMBL" id="KAJ8779093.1"/>
    </source>
</evidence>
<feature type="compositionally biased region" description="Polar residues" evidence="1">
    <location>
        <begin position="166"/>
        <end position="180"/>
    </location>
</feature>
<dbReference type="Proteomes" id="UP001159641">
    <property type="component" value="Unassembled WGS sequence"/>
</dbReference>
<dbReference type="AlphaFoldDB" id="A0AB34GJ26"/>
<feature type="compositionally biased region" description="Polar residues" evidence="1">
    <location>
        <begin position="188"/>
        <end position="199"/>
    </location>
</feature>
<gene>
    <name evidence="2" type="ORF">J1605_012944</name>
</gene>
<name>A0AB34GJ26_ESCRO</name>
<feature type="region of interest" description="Disordered" evidence="1">
    <location>
        <begin position="1"/>
        <end position="31"/>
    </location>
</feature>
<proteinExistence type="predicted"/>
<keyword evidence="3" id="KW-1185">Reference proteome</keyword>
<evidence type="ECO:0000313" key="3">
    <source>
        <dbReference type="Proteomes" id="UP001159641"/>
    </source>
</evidence>
<accession>A0AB34GJ26</accession>
<dbReference type="EMBL" id="JAIQCJ010002232">
    <property type="protein sequence ID" value="KAJ8779093.1"/>
    <property type="molecule type" value="Genomic_DNA"/>
</dbReference>
<sequence length="320" mass="33758">MGDWGASPSPVEQPALDPVGEGSRRSVEEPREAWTEWREFDSPAGVWVTGTSVAVAPRAATGQVWESAGSRKDPTSVVRSCMRCDQVCMRDRELTFSSHSVFTALTSDTSVTGEGRHRVPGPHTMTGWLGLSSGLVRSRYRRDERECADAESKACSPDGDPRVAQSEPSTPKQEPLTSEEAQLGSPLATGTGQASLDETLSSDTPSDDADDTDTCAFPCCPVHGIALAFAGTCREACPTLPGDGCPSPVSPQLGDAIGVWGLQGCGPWDSPGLSCRDPFVTAVSPCPPPSDFSRASGWRDSDGQLKRCLPPGVLAAQHCP</sequence>
<feature type="compositionally biased region" description="Basic and acidic residues" evidence="1">
    <location>
        <begin position="22"/>
        <end position="31"/>
    </location>
</feature>
<feature type="region of interest" description="Disordered" evidence="1">
    <location>
        <begin position="111"/>
        <end position="130"/>
    </location>
</feature>
<evidence type="ECO:0000256" key="1">
    <source>
        <dbReference type="SAM" id="MobiDB-lite"/>
    </source>
</evidence>
<organism evidence="2 3">
    <name type="scientific">Eschrichtius robustus</name>
    <name type="common">California gray whale</name>
    <name type="synonym">Eschrichtius gibbosus</name>
    <dbReference type="NCBI Taxonomy" id="9764"/>
    <lineage>
        <taxon>Eukaryota</taxon>
        <taxon>Metazoa</taxon>
        <taxon>Chordata</taxon>
        <taxon>Craniata</taxon>
        <taxon>Vertebrata</taxon>
        <taxon>Euteleostomi</taxon>
        <taxon>Mammalia</taxon>
        <taxon>Eutheria</taxon>
        <taxon>Laurasiatheria</taxon>
        <taxon>Artiodactyla</taxon>
        <taxon>Whippomorpha</taxon>
        <taxon>Cetacea</taxon>
        <taxon>Mysticeti</taxon>
        <taxon>Eschrichtiidae</taxon>
        <taxon>Eschrichtius</taxon>
    </lineage>
</organism>